<dbReference type="VEuPathDB" id="VectorBase:AGAP029367"/>
<protein>
    <submittedName>
        <fullName evidence="1">Uncharacterized protein</fullName>
    </submittedName>
</protein>
<sequence>MDIVVLVALKICFILFLISGYYIARFIKQRRMAPVIVTQEIPGQGYSPPVAVHVPDAQQYNHWGFAQLSANPTIPAPVGANDKKEPVKN</sequence>
<accession>A0A453Z0P8</accession>
<dbReference type="AlphaFoldDB" id="A0A453Z0P8"/>
<dbReference type="Proteomes" id="UP000007062">
    <property type="component" value="Chromosome 2L"/>
</dbReference>
<proteinExistence type="predicted"/>
<organism evidence="1 2">
    <name type="scientific">Anopheles gambiae</name>
    <name type="common">African malaria mosquito</name>
    <dbReference type="NCBI Taxonomy" id="7165"/>
    <lineage>
        <taxon>Eukaryota</taxon>
        <taxon>Metazoa</taxon>
        <taxon>Ecdysozoa</taxon>
        <taxon>Arthropoda</taxon>
        <taxon>Hexapoda</taxon>
        <taxon>Insecta</taxon>
        <taxon>Pterygota</taxon>
        <taxon>Neoptera</taxon>
        <taxon>Endopterygota</taxon>
        <taxon>Diptera</taxon>
        <taxon>Nematocera</taxon>
        <taxon>Culicoidea</taxon>
        <taxon>Culicidae</taxon>
        <taxon>Anophelinae</taxon>
        <taxon>Anopheles</taxon>
    </lineage>
</organism>
<dbReference type="InParanoid" id="A0A453Z0P8"/>
<reference evidence="1" key="3">
    <citation type="submission" date="2020-05" db="UniProtKB">
        <authorList>
            <consortium name="EnsemblMetazoa"/>
        </authorList>
    </citation>
    <scope>IDENTIFICATION</scope>
    <source>
        <strain evidence="1">PEST</strain>
    </source>
</reference>
<keyword evidence="2" id="KW-1185">Reference proteome</keyword>
<evidence type="ECO:0000313" key="2">
    <source>
        <dbReference type="Proteomes" id="UP000007062"/>
    </source>
</evidence>
<name>A0A453Z0P8_ANOGA</name>
<reference evidence="1 2" key="2">
    <citation type="journal article" date="2004" name="Trends Parasitol.">
        <title>The Anopheles gambiae genome: an update.</title>
        <authorList>
            <person name="Mongin E."/>
            <person name="Louis C."/>
            <person name="Holt R.A."/>
            <person name="Birney E."/>
            <person name="Collins F.H."/>
        </authorList>
    </citation>
    <scope>NUCLEOTIDE SEQUENCE [LARGE SCALE GENOMIC DNA]</scope>
    <source>
        <strain evidence="1 2">PEST</strain>
    </source>
</reference>
<dbReference type="EMBL" id="AAAB01008807">
    <property type="status" value="NOT_ANNOTATED_CDS"/>
    <property type="molecule type" value="Genomic_DNA"/>
</dbReference>
<reference evidence="1 2" key="1">
    <citation type="journal article" date="2002" name="Science">
        <title>The genome sequence of the malaria mosquito Anopheles gambiae.</title>
        <authorList>
            <person name="Holt R.A."/>
            <person name="Subramanian G.M."/>
            <person name="Halpern A."/>
            <person name="Sutton G.G."/>
            <person name="Charlab R."/>
            <person name="Nusskern D.R."/>
            <person name="Wincker P."/>
            <person name="Clark A.G."/>
            <person name="Ribeiro J.M."/>
            <person name="Wides R."/>
            <person name="Salzberg S.L."/>
            <person name="Loftus B."/>
            <person name="Yandell M."/>
            <person name="Majoros W.H."/>
            <person name="Rusch D.B."/>
            <person name="Lai Z."/>
            <person name="Kraft C.L."/>
            <person name="Abril J.F."/>
            <person name="Anthouard V."/>
            <person name="Arensburger P."/>
            <person name="Atkinson P.W."/>
            <person name="Baden H."/>
            <person name="de Berardinis V."/>
            <person name="Baldwin D."/>
            <person name="Benes V."/>
            <person name="Biedler J."/>
            <person name="Blass C."/>
            <person name="Bolanos R."/>
            <person name="Boscus D."/>
            <person name="Barnstead M."/>
            <person name="Cai S."/>
            <person name="Center A."/>
            <person name="Chaturverdi K."/>
            <person name="Christophides G.K."/>
            <person name="Chrystal M.A."/>
            <person name="Clamp M."/>
            <person name="Cravchik A."/>
            <person name="Curwen V."/>
            <person name="Dana A."/>
            <person name="Delcher A."/>
            <person name="Dew I."/>
            <person name="Evans C.A."/>
            <person name="Flanigan M."/>
            <person name="Grundschober-Freimoser A."/>
            <person name="Friedli L."/>
            <person name="Gu Z."/>
            <person name="Guan P."/>
            <person name="Guigo R."/>
            <person name="Hillenmeyer M.E."/>
            <person name="Hladun S.L."/>
            <person name="Hogan J.R."/>
            <person name="Hong Y.S."/>
            <person name="Hoover J."/>
            <person name="Jaillon O."/>
            <person name="Ke Z."/>
            <person name="Kodira C."/>
            <person name="Kokoza E."/>
            <person name="Koutsos A."/>
            <person name="Letunic I."/>
            <person name="Levitsky A."/>
            <person name="Liang Y."/>
            <person name="Lin J.J."/>
            <person name="Lobo N.F."/>
            <person name="Lopez J.R."/>
            <person name="Malek J.A."/>
            <person name="McIntosh T.C."/>
            <person name="Meister S."/>
            <person name="Miller J."/>
            <person name="Mobarry C."/>
            <person name="Mongin E."/>
            <person name="Murphy S.D."/>
            <person name="O'Brochta D.A."/>
            <person name="Pfannkoch C."/>
            <person name="Qi R."/>
            <person name="Regier M.A."/>
            <person name="Remington K."/>
            <person name="Shao H."/>
            <person name="Sharakhova M.V."/>
            <person name="Sitter C.D."/>
            <person name="Shetty J."/>
            <person name="Smith T.J."/>
            <person name="Strong R."/>
            <person name="Sun J."/>
            <person name="Thomasova D."/>
            <person name="Ton L.Q."/>
            <person name="Topalis P."/>
            <person name="Tu Z."/>
            <person name="Unger M.F."/>
            <person name="Walenz B."/>
            <person name="Wang A."/>
            <person name="Wang J."/>
            <person name="Wang M."/>
            <person name="Wang X."/>
            <person name="Woodford K.J."/>
            <person name="Wortman J.R."/>
            <person name="Wu M."/>
            <person name="Yao A."/>
            <person name="Zdobnov E.M."/>
            <person name="Zhang H."/>
            <person name="Zhao Q."/>
            <person name="Zhao S."/>
            <person name="Zhu S.C."/>
            <person name="Zhimulev I."/>
            <person name="Coluzzi M."/>
            <person name="della Torre A."/>
            <person name="Roth C.W."/>
            <person name="Louis C."/>
            <person name="Kalush F."/>
            <person name="Mural R.J."/>
            <person name="Myers E.W."/>
            <person name="Adams M.D."/>
            <person name="Smith H.O."/>
            <person name="Broder S."/>
            <person name="Gardner M.J."/>
            <person name="Fraser C.M."/>
            <person name="Birney E."/>
            <person name="Bork P."/>
            <person name="Brey P.T."/>
            <person name="Venter J.C."/>
            <person name="Weissenbach J."/>
            <person name="Kafatos F.C."/>
            <person name="Collins F.H."/>
            <person name="Hoffman S.L."/>
        </authorList>
    </citation>
    <scope>NUCLEOTIDE SEQUENCE [LARGE SCALE GENOMIC DNA]</scope>
    <source>
        <strain evidence="1 2">PEST</strain>
    </source>
</reference>
<evidence type="ECO:0000313" key="1">
    <source>
        <dbReference type="EnsemblMetazoa" id="AGAP029367-PA"/>
    </source>
</evidence>
<dbReference type="EnsemblMetazoa" id="AGAP029367-RA">
    <property type="protein sequence ID" value="AGAP029367-PA"/>
    <property type="gene ID" value="AGAP029367"/>
</dbReference>